<dbReference type="RefSeq" id="WP_131632492.1">
    <property type="nucleotide sequence ID" value="NZ_CP142124.1"/>
</dbReference>
<evidence type="ECO:0000313" key="2">
    <source>
        <dbReference type="EMBL" id="TCB94927.1"/>
    </source>
</evidence>
<sequence length="70" mass="8084">MVHHPVISSRIASVAYDEPSATLEVRFRNRTTLRYQSVPPRIFTDFLSVVSKGRFYDGVVKGKFKEIRVQ</sequence>
<evidence type="ECO:0000313" key="5">
    <source>
        <dbReference type="Proteomes" id="UP001330482"/>
    </source>
</evidence>
<accession>A0A4R0GEG8</accession>
<organism evidence="2 4">
    <name type="scientific">Enterobacter wuhouensis</name>
    <dbReference type="NCBI Taxonomy" id="2529381"/>
    <lineage>
        <taxon>Bacteria</taxon>
        <taxon>Pseudomonadati</taxon>
        <taxon>Pseudomonadota</taxon>
        <taxon>Gammaproteobacteria</taxon>
        <taxon>Enterobacterales</taxon>
        <taxon>Enterobacteriaceae</taxon>
        <taxon>Enterobacter</taxon>
    </lineage>
</organism>
<dbReference type="Pfam" id="PF13619">
    <property type="entry name" value="KTSC"/>
    <property type="match status" value="1"/>
</dbReference>
<dbReference type="InterPro" id="IPR025309">
    <property type="entry name" value="KTSC_dom"/>
</dbReference>
<reference evidence="3 5" key="2">
    <citation type="submission" date="2024-01" db="EMBL/GenBank/DDBJ databases">
        <title>AV1 has a protective and therapeutic effect against plant viruses.</title>
        <authorList>
            <person name="Wang F."/>
        </authorList>
    </citation>
    <scope>NUCLEOTIDE SEQUENCE [LARGE SCALE GENOMIC DNA]</scope>
    <source>
        <strain evidence="3 5">AV1</strain>
    </source>
</reference>
<protein>
    <submittedName>
        <fullName evidence="2">KTSC domain-containing protein</fullName>
    </submittedName>
</protein>
<evidence type="ECO:0000313" key="4">
    <source>
        <dbReference type="Proteomes" id="UP000291424"/>
    </source>
</evidence>
<dbReference type="Proteomes" id="UP000291424">
    <property type="component" value="Unassembled WGS sequence"/>
</dbReference>
<feature type="domain" description="KTSC" evidence="1">
    <location>
        <begin position="8"/>
        <end position="64"/>
    </location>
</feature>
<keyword evidence="5" id="KW-1185">Reference proteome</keyword>
<dbReference type="EMBL" id="SJOO01000001">
    <property type="protein sequence ID" value="TCB94927.1"/>
    <property type="molecule type" value="Genomic_DNA"/>
</dbReference>
<dbReference type="OrthoDB" id="8612029at2"/>
<proteinExistence type="predicted"/>
<dbReference type="AlphaFoldDB" id="A0A4R0GEG8"/>
<dbReference type="EMBL" id="CP142124">
    <property type="protein sequence ID" value="WRW29621.1"/>
    <property type="molecule type" value="Genomic_DNA"/>
</dbReference>
<gene>
    <name evidence="2" type="ORF">E0L20_02290</name>
    <name evidence="3" type="ORF">VPX56_12405</name>
</gene>
<reference evidence="2 4" key="1">
    <citation type="submission" date="2019-02" db="EMBL/GenBank/DDBJ databases">
        <title>The draft genome of Enterobacter spp. strains.</title>
        <authorList>
            <person name="Wang C."/>
            <person name="Feng Y."/>
            <person name="Zong Z."/>
        </authorList>
    </citation>
    <scope>NUCLEOTIDE SEQUENCE [LARGE SCALE GENOMIC DNA]</scope>
    <source>
        <strain evidence="2 4">WCHEW120002</strain>
    </source>
</reference>
<evidence type="ECO:0000259" key="1">
    <source>
        <dbReference type="Pfam" id="PF13619"/>
    </source>
</evidence>
<dbReference type="Proteomes" id="UP001330482">
    <property type="component" value="Chromosome"/>
</dbReference>
<name>A0A4R0GEG8_9ENTR</name>
<evidence type="ECO:0000313" key="3">
    <source>
        <dbReference type="EMBL" id="WRW29621.1"/>
    </source>
</evidence>